<comment type="caution">
    <text evidence="1">The sequence shown here is derived from an EMBL/GenBank/DDBJ whole genome shotgun (WGS) entry which is preliminary data.</text>
</comment>
<keyword evidence="1" id="KW-0378">Hydrolase</keyword>
<dbReference type="InterPro" id="IPR023214">
    <property type="entry name" value="HAD_sf"/>
</dbReference>
<dbReference type="SFLD" id="SFLDG01140">
    <property type="entry name" value="C2.B:_Phosphomannomutase_and_P"/>
    <property type="match status" value="1"/>
</dbReference>
<dbReference type="Gene3D" id="3.30.1240.10">
    <property type="match status" value="1"/>
</dbReference>
<evidence type="ECO:0000313" key="1">
    <source>
        <dbReference type="EMBL" id="MSS00805.1"/>
    </source>
</evidence>
<reference evidence="1 2" key="1">
    <citation type="submission" date="2019-08" db="EMBL/GenBank/DDBJ databases">
        <title>In-depth cultivation of the pig gut microbiome towards novel bacterial diversity and tailored functional studies.</title>
        <authorList>
            <person name="Wylensek D."/>
            <person name="Hitch T.C.A."/>
            <person name="Clavel T."/>
        </authorList>
    </citation>
    <scope>NUCLEOTIDE SEQUENCE [LARGE SCALE GENOMIC DNA]</scope>
    <source>
        <strain evidence="1 2">LKV-178-WT-2G</strain>
    </source>
</reference>
<dbReference type="Gene3D" id="3.40.50.1000">
    <property type="entry name" value="HAD superfamily/HAD-like"/>
    <property type="match status" value="1"/>
</dbReference>
<organism evidence="1 2">
    <name type="scientific">Floccifex porci</name>
    <dbReference type="NCBI Taxonomy" id="2606629"/>
    <lineage>
        <taxon>Bacteria</taxon>
        <taxon>Bacillati</taxon>
        <taxon>Bacillota</taxon>
        <taxon>Erysipelotrichia</taxon>
        <taxon>Erysipelotrichales</taxon>
        <taxon>Erysipelotrichaceae</taxon>
        <taxon>Floccifex</taxon>
    </lineage>
</organism>
<dbReference type="InterPro" id="IPR006379">
    <property type="entry name" value="HAD-SF_hydro_IIB"/>
</dbReference>
<evidence type="ECO:0000313" key="2">
    <source>
        <dbReference type="Proteomes" id="UP000470082"/>
    </source>
</evidence>
<dbReference type="SFLD" id="SFLDS00003">
    <property type="entry name" value="Haloacid_Dehalogenase"/>
    <property type="match status" value="1"/>
</dbReference>
<dbReference type="GO" id="GO:0005829">
    <property type="term" value="C:cytosol"/>
    <property type="evidence" value="ECO:0007669"/>
    <property type="project" value="TreeGrafter"/>
</dbReference>
<proteinExistence type="predicted"/>
<dbReference type="Proteomes" id="UP000470082">
    <property type="component" value="Unassembled WGS sequence"/>
</dbReference>
<dbReference type="SUPFAM" id="SSF56784">
    <property type="entry name" value="HAD-like"/>
    <property type="match status" value="1"/>
</dbReference>
<dbReference type="PANTHER" id="PTHR10000:SF8">
    <property type="entry name" value="HAD SUPERFAMILY HYDROLASE-LIKE, TYPE 3"/>
    <property type="match status" value="1"/>
</dbReference>
<dbReference type="Pfam" id="PF08282">
    <property type="entry name" value="Hydrolase_3"/>
    <property type="match status" value="1"/>
</dbReference>
<dbReference type="PANTHER" id="PTHR10000">
    <property type="entry name" value="PHOSPHOSERINE PHOSPHATASE"/>
    <property type="match status" value="1"/>
</dbReference>
<gene>
    <name evidence="1" type="ORF">FYJ50_01500</name>
</gene>
<name>A0A7X2N1L6_9FIRM</name>
<dbReference type="EMBL" id="VUMM01000002">
    <property type="protein sequence ID" value="MSS00805.1"/>
    <property type="molecule type" value="Genomic_DNA"/>
</dbReference>
<accession>A0A7X2N1L6</accession>
<dbReference type="NCBIfam" id="TIGR01484">
    <property type="entry name" value="HAD-SF-IIB"/>
    <property type="match status" value="1"/>
</dbReference>
<dbReference type="GO" id="GO:0000287">
    <property type="term" value="F:magnesium ion binding"/>
    <property type="evidence" value="ECO:0007669"/>
    <property type="project" value="TreeGrafter"/>
</dbReference>
<keyword evidence="2" id="KW-1185">Reference proteome</keyword>
<sequence length="270" mass="30653">MIKVLICDLDGSLMNPSSGLYVKEEVKEKLIEIQKKGIQIVLNSARVFQGVHPLALQIQMDQFGGYVISSNGAHVYDVKKQKTVFEYPIDKSLCTKLWNITLNHHLAPGYTQPEYAVCHQYTHGYQLDSFNCQIEYKVVDEPFYNGSICKFSVSDTKEKMDLYFDDCKREMEQYDVLAIRSTPYMADVICSSVDKFKTCNRLLQELNISWQEVSSIGDGLSDVDCIKASKLGVTLENGKKECKEVADMIVPSCYEDGCIEWLNFILKGSL</sequence>
<protein>
    <submittedName>
        <fullName evidence="1">HAD-IIB family hydrolase</fullName>
    </submittedName>
</protein>
<dbReference type="RefSeq" id="WP_154459278.1">
    <property type="nucleotide sequence ID" value="NZ_VUMM01000002.1"/>
</dbReference>
<dbReference type="GO" id="GO:0016791">
    <property type="term" value="F:phosphatase activity"/>
    <property type="evidence" value="ECO:0007669"/>
    <property type="project" value="TreeGrafter"/>
</dbReference>
<dbReference type="AlphaFoldDB" id="A0A7X2N1L6"/>
<dbReference type="InterPro" id="IPR036412">
    <property type="entry name" value="HAD-like_sf"/>
</dbReference>